<evidence type="ECO:0000256" key="2">
    <source>
        <dbReference type="ARBA" id="ARBA00023125"/>
    </source>
</evidence>
<protein>
    <submittedName>
        <fullName evidence="5">Substrate-binding domain-containing protein</fullName>
    </submittedName>
</protein>
<gene>
    <name evidence="5" type="ORF">GFD21_03930</name>
</gene>
<dbReference type="GO" id="GO:0003700">
    <property type="term" value="F:DNA-binding transcription factor activity"/>
    <property type="evidence" value="ECO:0007669"/>
    <property type="project" value="TreeGrafter"/>
</dbReference>
<accession>A0A6L9SSA8</accession>
<dbReference type="RefSeq" id="WP_163196646.1">
    <property type="nucleotide sequence ID" value="NZ_WHZV01000002.1"/>
</dbReference>
<dbReference type="InterPro" id="IPR046335">
    <property type="entry name" value="LacI/GalR-like_sensor"/>
</dbReference>
<dbReference type="InterPro" id="IPR000843">
    <property type="entry name" value="HTH_LacI"/>
</dbReference>
<dbReference type="SUPFAM" id="SSF47413">
    <property type="entry name" value="lambda repressor-like DNA-binding domains"/>
    <property type="match status" value="1"/>
</dbReference>
<dbReference type="EMBL" id="WHZV01000002">
    <property type="protein sequence ID" value="NEG54939.1"/>
    <property type="molecule type" value="Genomic_DNA"/>
</dbReference>
<keyword evidence="2" id="KW-0238">DNA-binding</keyword>
<dbReference type="InterPro" id="IPR010982">
    <property type="entry name" value="Lambda_DNA-bd_dom_sf"/>
</dbReference>
<dbReference type="CDD" id="cd01392">
    <property type="entry name" value="HTH_LacI"/>
    <property type="match status" value="1"/>
</dbReference>
<keyword evidence="3" id="KW-0804">Transcription</keyword>
<proteinExistence type="predicted"/>
<dbReference type="PROSITE" id="PS50932">
    <property type="entry name" value="HTH_LACI_2"/>
    <property type="match status" value="1"/>
</dbReference>
<evidence type="ECO:0000259" key="4">
    <source>
        <dbReference type="PROSITE" id="PS50932"/>
    </source>
</evidence>
<name>A0A6L9SSA8_9BIFI</name>
<keyword evidence="6" id="KW-1185">Reference proteome</keyword>
<dbReference type="Proteomes" id="UP000483293">
    <property type="component" value="Unassembled WGS sequence"/>
</dbReference>
<dbReference type="PANTHER" id="PTHR30146:SF109">
    <property type="entry name" value="HTH-TYPE TRANSCRIPTIONAL REGULATOR GALS"/>
    <property type="match status" value="1"/>
</dbReference>
<dbReference type="Gene3D" id="3.40.50.2300">
    <property type="match status" value="2"/>
</dbReference>
<evidence type="ECO:0000313" key="5">
    <source>
        <dbReference type="EMBL" id="NEG54939.1"/>
    </source>
</evidence>
<reference evidence="5 6" key="1">
    <citation type="submission" date="2019-10" db="EMBL/GenBank/DDBJ databases">
        <title>Bifidobacterium from non-human primates.</title>
        <authorList>
            <person name="Modesto M."/>
        </authorList>
    </citation>
    <scope>NUCLEOTIDE SEQUENCE [LARGE SCALE GENOMIC DNA]</scope>
    <source>
        <strain evidence="5 6">SMA15</strain>
    </source>
</reference>
<dbReference type="PROSITE" id="PS00356">
    <property type="entry name" value="HTH_LACI_1"/>
    <property type="match status" value="1"/>
</dbReference>
<dbReference type="Gene3D" id="1.10.260.40">
    <property type="entry name" value="lambda repressor-like DNA-binding domains"/>
    <property type="match status" value="1"/>
</dbReference>
<dbReference type="SMART" id="SM00354">
    <property type="entry name" value="HTH_LACI"/>
    <property type="match status" value="1"/>
</dbReference>
<comment type="caution">
    <text evidence="5">The sequence shown here is derived from an EMBL/GenBank/DDBJ whole genome shotgun (WGS) entry which is preliminary data.</text>
</comment>
<feature type="domain" description="HTH lacI-type" evidence="4">
    <location>
        <begin position="13"/>
        <end position="69"/>
    </location>
</feature>
<dbReference type="Pfam" id="PF13377">
    <property type="entry name" value="Peripla_BP_3"/>
    <property type="match status" value="1"/>
</dbReference>
<dbReference type="InterPro" id="IPR028082">
    <property type="entry name" value="Peripla_BP_I"/>
</dbReference>
<dbReference type="PANTHER" id="PTHR30146">
    <property type="entry name" value="LACI-RELATED TRANSCRIPTIONAL REPRESSOR"/>
    <property type="match status" value="1"/>
</dbReference>
<dbReference type="SUPFAM" id="SSF53822">
    <property type="entry name" value="Periplasmic binding protein-like I"/>
    <property type="match status" value="1"/>
</dbReference>
<dbReference type="AlphaFoldDB" id="A0A6L9SSA8"/>
<keyword evidence="1" id="KW-0805">Transcription regulation</keyword>
<evidence type="ECO:0000256" key="1">
    <source>
        <dbReference type="ARBA" id="ARBA00023015"/>
    </source>
</evidence>
<sequence>MSANTSSGRPHKVTLADVAREANVSVSAASKALSRTDRISAETQRAVRMAAQRLGYRRPVDRAADATATVAGTAAGASAARAGRRGRSGLVGLITSDYNGRFSLPMLTGAESTLGASNHAALLMSSHGRPSLERSHIDRLAAYGVDGLIVVGDTTNPRPPLDARTTMGLPVVYTYDPSRDPRDCSIICDNVGAGAQAIEYLLSLGRRYIAIIAGSEDFQAARDRAKGAQRTFTLYDFQPVDVLFDSWSEDWGERAARLLVECHPHLDAVYCLSDEIARGAVRGLRAMGRDVPRDVAVVGHDNWFVFATNVHPTLTTFDNNIALIGKTAAKCLIDAINGHPHHGVVSVECPLIVRESTEVGRRTGLEGSERMFARQNA</sequence>
<dbReference type="Pfam" id="PF00356">
    <property type="entry name" value="LacI"/>
    <property type="match status" value="1"/>
</dbReference>
<organism evidence="5 6">
    <name type="scientific">Bifidobacterium platyrrhinorum</name>
    <dbReference type="NCBI Taxonomy" id="2661628"/>
    <lineage>
        <taxon>Bacteria</taxon>
        <taxon>Bacillati</taxon>
        <taxon>Actinomycetota</taxon>
        <taxon>Actinomycetes</taxon>
        <taxon>Bifidobacteriales</taxon>
        <taxon>Bifidobacteriaceae</taxon>
        <taxon>Bifidobacterium</taxon>
    </lineage>
</organism>
<evidence type="ECO:0000256" key="3">
    <source>
        <dbReference type="ARBA" id="ARBA00023163"/>
    </source>
</evidence>
<evidence type="ECO:0000313" key="6">
    <source>
        <dbReference type="Proteomes" id="UP000483293"/>
    </source>
</evidence>
<dbReference type="GO" id="GO:0000976">
    <property type="term" value="F:transcription cis-regulatory region binding"/>
    <property type="evidence" value="ECO:0007669"/>
    <property type="project" value="TreeGrafter"/>
</dbReference>